<gene>
    <name evidence="1" type="ORF">BTE48_06845</name>
</gene>
<protein>
    <recommendedName>
        <fullName evidence="3">DUF2066 domain-containing protein</fullName>
    </recommendedName>
</protein>
<comment type="caution">
    <text evidence="1">The sequence shown here is derived from an EMBL/GenBank/DDBJ whole genome shotgun (WGS) entry which is preliminary data.</text>
</comment>
<proteinExistence type="predicted"/>
<dbReference type="Proteomes" id="UP000191418">
    <property type="component" value="Unassembled WGS sequence"/>
</dbReference>
<keyword evidence="2" id="KW-1185">Reference proteome</keyword>
<evidence type="ECO:0000313" key="2">
    <source>
        <dbReference type="Proteomes" id="UP000191418"/>
    </source>
</evidence>
<accession>A0A1V4T7H8</accession>
<name>A0A1V4T7H8_9GAMM</name>
<organism evidence="1 2">
    <name type="scientific">Oceanospirillum multiglobuliferum</name>
    <dbReference type="NCBI Taxonomy" id="64969"/>
    <lineage>
        <taxon>Bacteria</taxon>
        <taxon>Pseudomonadati</taxon>
        <taxon>Pseudomonadota</taxon>
        <taxon>Gammaproteobacteria</taxon>
        <taxon>Oceanospirillales</taxon>
        <taxon>Oceanospirillaceae</taxon>
        <taxon>Oceanospirillum</taxon>
    </lineage>
</organism>
<sequence>MTMLMLILSTTALAVQVQGLFDVQRLVPDQSEETRADVIKDALAEIVVRTTGHSTSLENEQVQKIIATANRYLSQFSYADNPLVGLDATANENTTEQAPLKYRLNMRFDENSLLQALGQSQQPIWGNNRPSTLIWLAIEGSNGRFIVNSENNPLLSDIIQTQATRRGLPATLPLIDLEDEQRISVSDIWGQFSDRIKAASLRYASDATMTGRVYRATAEHWHARWVLQIGNQQLMTDLESEQLRDLLVLSMDWLAESLANKYAVTASTSGPDSYRFKVLGIESIADYARLNAYLGGLQIVESVEILEFDKGTLQYQVKIKGAASQFLSVLALESYLQADRAEQVIPTFYWRHR</sequence>
<dbReference type="InterPro" id="IPR018642">
    <property type="entry name" value="DUF2066"/>
</dbReference>
<evidence type="ECO:0008006" key="3">
    <source>
        <dbReference type="Google" id="ProtNLM"/>
    </source>
</evidence>
<reference evidence="1 2" key="1">
    <citation type="submission" date="2017-01" db="EMBL/GenBank/DDBJ databases">
        <title>Genome Sequencing of a Marine Spirillum, Oceanospirillum multiglobuliferum ATCC 33336, from Japan.</title>
        <authorList>
            <person name="Carney J.G."/>
            <person name="Trachtenberg A.M."/>
            <person name="Rheaume B.A."/>
            <person name="Linnane J.D."/>
            <person name="Pitts N.L."/>
            <person name="Mykles D.L."/>
            <person name="Maclea K.S."/>
        </authorList>
    </citation>
    <scope>NUCLEOTIDE SEQUENCE [LARGE SCALE GENOMIC DNA]</scope>
    <source>
        <strain evidence="1 2">ATCC 33336</strain>
    </source>
</reference>
<dbReference type="AlphaFoldDB" id="A0A1V4T7H8"/>
<dbReference type="Pfam" id="PF09839">
    <property type="entry name" value="DUF2066"/>
    <property type="match status" value="1"/>
</dbReference>
<dbReference type="STRING" id="64969.SAMN02745127_01080"/>
<evidence type="ECO:0000313" key="1">
    <source>
        <dbReference type="EMBL" id="OPX55904.1"/>
    </source>
</evidence>
<dbReference type="EMBL" id="MTSM01000006">
    <property type="protein sequence ID" value="OPX55904.1"/>
    <property type="molecule type" value="Genomic_DNA"/>
</dbReference>